<dbReference type="InterPro" id="IPR038354">
    <property type="entry name" value="VKOR_sf"/>
</dbReference>
<keyword evidence="6" id="KW-0560">Oxidoreductase</keyword>
<feature type="transmembrane region" description="Helical" evidence="10">
    <location>
        <begin position="7"/>
        <end position="27"/>
    </location>
</feature>
<feature type="transmembrane region" description="Helical" evidence="10">
    <location>
        <begin position="57"/>
        <end position="77"/>
    </location>
</feature>
<dbReference type="InterPro" id="IPR012932">
    <property type="entry name" value="VKOR"/>
</dbReference>
<dbReference type="Proteomes" id="UP000176939">
    <property type="component" value="Unassembled WGS sequence"/>
</dbReference>
<comment type="similarity">
    <text evidence="2">Belongs to the VKOR family.</text>
</comment>
<dbReference type="GO" id="GO:0016491">
    <property type="term" value="F:oxidoreductase activity"/>
    <property type="evidence" value="ECO:0007669"/>
    <property type="project" value="UniProtKB-KW"/>
</dbReference>
<gene>
    <name evidence="12" type="ORF">A2Z67_00595</name>
</gene>
<evidence type="ECO:0000313" key="13">
    <source>
        <dbReference type="Proteomes" id="UP000176939"/>
    </source>
</evidence>
<keyword evidence="7 10" id="KW-0472">Membrane</keyword>
<evidence type="ECO:0000256" key="10">
    <source>
        <dbReference type="SAM" id="Phobius"/>
    </source>
</evidence>
<dbReference type="EMBL" id="MGFQ01000037">
    <property type="protein sequence ID" value="OGM08744.1"/>
    <property type="molecule type" value="Genomic_DNA"/>
</dbReference>
<evidence type="ECO:0000256" key="7">
    <source>
        <dbReference type="ARBA" id="ARBA00023136"/>
    </source>
</evidence>
<feature type="transmembrane region" description="Helical" evidence="10">
    <location>
        <begin position="107"/>
        <end position="129"/>
    </location>
</feature>
<evidence type="ECO:0000256" key="8">
    <source>
        <dbReference type="ARBA" id="ARBA00023157"/>
    </source>
</evidence>
<evidence type="ECO:0000256" key="5">
    <source>
        <dbReference type="ARBA" id="ARBA00022989"/>
    </source>
</evidence>
<dbReference type="AlphaFoldDB" id="A0A1F7X0W8"/>
<dbReference type="Gene3D" id="1.20.1440.130">
    <property type="entry name" value="VKOR domain"/>
    <property type="match status" value="1"/>
</dbReference>
<evidence type="ECO:0000256" key="6">
    <source>
        <dbReference type="ARBA" id="ARBA00023002"/>
    </source>
</evidence>
<dbReference type="GO" id="GO:0016020">
    <property type="term" value="C:membrane"/>
    <property type="evidence" value="ECO:0007669"/>
    <property type="project" value="UniProtKB-SubCell"/>
</dbReference>
<organism evidence="12 13">
    <name type="scientific">Candidatus Woesebacteria bacterium RBG_13_36_22</name>
    <dbReference type="NCBI Taxonomy" id="1802478"/>
    <lineage>
        <taxon>Bacteria</taxon>
        <taxon>Candidatus Woeseibacteriota</taxon>
    </lineage>
</organism>
<proteinExistence type="inferred from homology"/>
<sequence length="140" mass="15492">MLKEKNIWNLMIVLALIGIVLATYLLYNFYAVVPSTICNISSGINCNAITKGTLSTLFGIPVALVGLIGYAVILFSSLTKKKKMALGMTAFGMLFCLRLTILELFFIKVICPVCIACQIIMLIVFLLSLQLNYKWVKSSK</sequence>
<evidence type="ECO:0000256" key="1">
    <source>
        <dbReference type="ARBA" id="ARBA00004141"/>
    </source>
</evidence>
<evidence type="ECO:0000259" key="11">
    <source>
        <dbReference type="SMART" id="SM00756"/>
    </source>
</evidence>
<feature type="domain" description="Vitamin K epoxide reductase" evidence="11">
    <location>
        <begin position="4"/>
        <end position="132"/>
    </location>
</feature>
<dbReference type="Pfam" id="PF07884">
    <property type="entry name" value="VKOR"/>
    <property type="match status" value="1"/>
</dbReference>
<reference evidence="12 13" key="1">
    <citation type="journal article" date="2016" name="Nat. Commun.">
        <title>Thousands of microbial genomes shed light on interconnected biogeochemical processes in an aquifer system.</title>
        <authorList>
            <person name="Anantharaman K."/>
            <person name="Brown C.T."/>
            <person name="Hug L.A."/>
            <person name="Sharon I."/>
            <person name="Castelle C.J."/>
            <person name="Probst A.J."/>
            <person name="Thomas B.C."/>
            <person name="Singh A."/>
            <person name="Wilkins M.J."/>
            <person name="Karaoz U."/>
            <person name="Brodie E.L."/>
            <person name="Williams K.H."/>
            <person name="Hubbard S.S."/>
            <person name="Banfield J.F."/>
        </authorList>
    </citation>
    <scope>NUCLEOTIDE SEQUENCE [LARGE SCALE GENOMIC DNA]</scope>
</reference>
<keyword evidence="5 10" id="KW-1133">Transmembrane helix</keyword>
<evidence type="ECO:0000313" key="12">
    <source>
        <dbReference type="EMBL" id="OGM08744.1"/>
    </source>
</evidence>
<evidence type="ECO:0000256" key="3">
    <source>
        <dbReference type="ARBA" id="ARBA00022692"/>
    </source>
</evidence>
<dbReference type="GO" id="GO:0048038">
    <property type="term" value="F:quinone binding"/>
    <property type="evidence" value="ECO:0007669"/>
    <property type="project" value="UniProtKB-KW"/>
</dbReference>
<evidence type="ECO:0000256" key="9">
    <source>
        <dbReference type="ARBA" id="ARBA00023284"/>
    </source>
</evidence>
<comment type="caution">
    <text evidence="12">The sequence shown here is derived from an EMBL/GenBank/DDBJ whole genome shotgun (WGS) entry which is preliminary data.</text>
</comment>
<protein>
    <recommendedName>
        <fullName evidence="11">Vitamin K epoxide reductase domain-containing protein</fullName>
    </recommendedName>
</protein>
<evidence type="ECO:0000256" key="4">
    <source>
        <dbReference type="ARBA" id="ARBA00022719"/>
    </source>
</evidence>
<keyword evidence="8" id="KW-1015">Disulfide bond</keyword>
<name>A0A1F7X0W8_9BACT</name>
<dbReference type="SMART" id="SM00756">
    <property type="entry name" value="VKc"/>
    <property type="match status" value="1"/>
</dbReference>
<feature type="transmembrane region" description="Helical" evidence="10">
    <location>
        <begin position="84"/>
        <end position="101"/>
    </location>
</feature>
<comment type="subcellular location">
    <subcellularLocation>
        <location evidence="1">Membrane</location>
        <topology evidence="1">Multi-pass membrane protein</topology>
    </subcellularLocation>
</comment>
<evidence type="ECO:0000256" key="2">
    <source>
        <dbReference type="ARBA" id="ARBA00006214"/>
    </source>
</evidence>
<keyword evidence="4" id="KW-0874">Quinone</keyword>
<keyword evidence="3 10" id="KW-0812">Transmembrane</keyword>
<accession>A0A1F7X0W8</accession>
<keyword evidence="9" id="KW-0676">Redox-active center</keyword>